<dbReference type="NCBIfam" id="TIGR00556">
    <property type="entry name" value="pantethn_trn"/>
    <property type="match status" value="1"/>
</dbReference>
<dbReference type="HAMAP" id="MF_00101">
    <property type="entry name" value="AcpS"/>
    <property type="match status" value="1"/>
</dbReference>
<comment type="catalytic activity">
    <reaction evidence="8">
        <text>apo-[ACP] + CoA = holo-[ACP] + adenosine 3',5'-bisphosphate + H(+)</text>
        <dbReference type="Rhea" id="RHEA:12068"/>
        <dbReference type="Rhea" id="RHEA-COMP:9685"/>
        <dbReference type="Rhea" id="RHEA-COMP:9690"/>
        <dbReference type="ChEBI" id="CHEBI:15378"/>
        <dbReference type="ChEBI" id="CHEBI:29999"/>
        <dbReference type="ChEBI" id="CHEBI:57287"/>
        <dbReference type="ChEBI" id="CHEBI:58343"/>
        <dbReference type="ChEBI" id="CHEBI:64479"/>
        <dbReference type="EC" id="2.7.8.7"/>
    </reaction>
</comment>
<keyword evidence="6 8" id="KW-0443">Lipid metabolism</keyword>
<feature type="domain" description="4'-phosphopantetheinyl transferase" evidence="10">
    <location>
        <begin position="28"/>
        <end position="126"/>
    </location>
</feature>
<evidence type="ECO:0000256" key="7">
    <source>
        <dbReference type="ARBA" id="ARBA00023160"/>
    </source>
</evidence>
<evidence type="ECO:0000256" key="9">
    <source>
        <dbReference type="SAM" id="MobiDB-lite"/>
    </source>
</evidence>
<dbReference type="InterPro" id="IPR008278">
    <property type="entry name" value="4-PPantetheinyl_Trfase_dom"/>
</dbReference>
<evidence type="ECO:0000256" key="2">
    <source>
        <dbReference type="ARBA" id="ARBA00022679"/>
    </source>
</evidence>
<dbReference type="EC" id="2.7.8.7" evidence="8"/>
<evidence type="ECO:0000256" key="4">
    <source>
        <dbReference type="ARBA" id="ARBA00022832"/>
    </source>
</evidence>
<dbReference type="EMBL" id="JAAWWP010000010">
    <property type="protein sequence ID" value="NKI42981.1"/>
    <property type="molecule type" value="Genomic_DNA"/>
</dbReference>
<comment type="caution">
    <text evidence="11">The sequence shown here is derived from an EMBL/GenBank/DDBJ whole genome shotgun (WGS) entry which is preliminary data.</text>
</comment>
<comment type="similarity">
    <text evidence="8">Belongs to the P-Pant transferase superfamily. AcpS family.</text>
</comment>
<evidence type="ECO:0000256" key="8">
    <source>
        <dbReference type="HAMAP-Rule" id="MF_00101"/>
    </source>
</evidence>
<evidence type="ECO:0000256" key="5">
    <source>
        <dbReference type="ARBA" id="ARBA00022842"/>
    </source>
</evidence>
<keyword evidence="12" id="KW-1185">Reference proteome</keyword>
<comment type="function">
    <text evidence="8">Transfers the 4'-phosphopantetheine moiety from coenzyme A to a Ser of acyl-carrier-protein.</text>
</comment>
<keyword evidence="7 8" id="KW-0275">Fatty acid biosynthesis</keyword>
<accession>A0ABX1H3P5</accession>
<dbReference type="RefSeq" id="WP_168540541.1">
    <property type="nucleotide sequence ID" value="NZ_JAAWWP010000010.1"/>
</dbReference>
<comment type="cofactor">
    <cofactor evidence="8">
        <name>Mg(2+)</name>
        <dbReference type="ChEBI" id="CHEBI:18420"/>
    </cofactor>
</comment>
<name>A0ABX1H3P5_9ACTN</name>
<dbReference type="Gene3D" id="3.90.470.20">
    <property type="entry name" value="4'-phosphopantetheinyl transferase domain"/>
    <property type="match status" value="1"/>
</dbReference>
<organism evidence="11 12">
    <name type="scientific">Streptomyces physcomitrii</name>
    <dbReference type="NCBI Taxonomy" id="2724184"/>
    <lineage>
        <taxon>Bacteria</taxon>
        <taxon>Bacillati</taxon>
        <taxon>Actinomycetota</taxon>
        <taxon>Actinomycetes</taxon>
        <taxon>Kitasatosporales</taxon>
        <taxon>Streptomycetaceae</taxon>
        <taxon>Streptomyces</taxon>
    </lineage>
</organism>
<evidence type="ECO:0000256" key="3">
    <source>
        <dbReference type="ARBA" id="ARBA00022723"/>
    </source>
</evidence>
<feature type="region of interest" description="Disordered" evidence="9">
    <location>
        <begin position="157"/>
        <end position="185"/>
    </location>
</feature>
<feature type="compositionally biased region" description="Basic and acidic residues" evidence="9">
    <location>
        <begin position="171"/>
        <end position="185"/>
    </location>
</feature>
<dbReference type="InterPro" id="IPR037143">
    <property type="entry name" value="4-PPantetheinyl_Trfase_dom_sf"/>
</dbReference>
<proteinExistence type="inferred from homology"/>
<dbReference type="InterPro" id="IPR002582">
    <property type="entry name" value="ACPS"/>
</dbReference>
<dbReference type="SUPFAM" id="SSF56214">
    <property type="entry name" value="4'-phosphopantetheinyl transferase"/>
    <property type="match status" value="1"/>
</dbReference>
<evidence type="ECO:0000313" key="12">
    <source>
        <dbReference type="Proteomes" id="UP000772196"/>
    </source>
</evidence>
<keyword evidence="1 8" id="KW-0444">Lipid biosynthesis</keyword>
<feature type="binding site" evidence="8">
    <location>
        <position position="31"/>
    </location>
    <ligand>
        <name>Mg(2+)</name>
        <dbReference type="ChEBI" id="CHEBI:18420"/>
    </ligand>
</feature>
<evidence type="ECO:0000259" key="10">
    <source>
        <dbReference type="Pfam" id="PF01648"/>
    </source>
</evidence>
<evidence type="ECO:0000256" key="1">
    <source>
        <dbReference type="ARBA" id="ARBA00022516"/>
    </source>
</evidence>
<keyword evidence="4 8" id="KW-0276">Fatty acid metabolism</keyword>
<keyword evidence="2 8" id="KW-0808">Transferase</keyword>
<keyword evidence="3 8" id="KW-0479">Metal-binding</keyword>
<evidence type="ECO:0000256" key="6">
    <source>
        <dbReference type="ARBA" id="ARBA00023098"/>
    </source>
</evidence>
<keyword evidence="8" id="KW-0963">Cytoplasm</keyword>
<keyword evidence="5 8" id="KW-0460">Magnesium</keyword>
<evidence type="ECO:0000313" key="11">
    <source>
        <dbReference type="EMBL" id="NKI42981.1"/>
    </source>
</evidence>
<sequence>MTQAPPLPRVREPDAAPGPPPAAPAPGLGTDLLRLDEVDALLRRPWLTRFLYAESELALAAGLGPARRREFLAGRFAAKEAVLKVLDCGLFGPVRPRHIAVDRAASGRPLLRLTGSAEARRLELGLGALSLSISHKHDLVFAVAFAVPVPVPAPVPVLADGGRPEPPGPPDRQEQRDPLGRLDPLDHLDRVDELDELDQLDQLDQPERSTPS</sequence>
<dbReference type="Pfam" id="PF01648">
    <property type="entry name" value="ACPS"/>
    <property type="match status" value="1"/>
</dbReference>
<comment type="subcellular location">
    <subcellularLocation>
        <location evidence="8">Cytoplasm</location>
    </subcellularLocation>
</comment>
<feature type="binding site" evidence="8">
    <location>
        <position position="80"/>
    </location>
    <ligand>
        <name>Mg(2+)</name>
        <dbReference type="ChEBI" id="CHEBI:18420"/>
    </ligand>
</feature>
<feature type="region of interest" description="Disordered" evidence="9">
    <location>
        <begin position="1"/>
        <end position="30"/>
    </location>
</feature>
<dbReference type="Proteomes" id="UP000772196">
    <property type="component" value="Unassembled WGS sequence"/>
</dbReference>
<gene>
    <name evidence="8" type="primary">acpS</name>
    <name evidence="11" type="ORF">HFV08_17400</name>
</gene>
<reference evidence="11 12" key="1">
    <citation type="submission" date="2020-04" db="EMBL/GenBank/DDBJ databases">
        <title>Phylogenetic Diversity and Antibacterial Activity against Ralstonia solanacearum of Endophytic Actinomycete Isolated from Moss.</title>
        <authorList>
            <person name="Zhuang X."/>
        </authorList>
    </citation>
    <scope>NUCLEOTIDE SEQUENCE [LARGE SCALE GENOMIC DNA]</scope>
    <source>
        <strain evidence="11 12">LD120</strain>
    </source>
</reference>
<protein>
    <recommendedName>
        <fullName evidence="8">Holo-[acyl-carrier-protein] synthase</fullName>
        <shortName evidence="8">Holo-ACP synthase</shortName>
        <ecNumber evidence="8">2.7.8.7</ecNumber>
    </recommendedName>
    <alternativeName>
        <fullName evidence="8">4'-phosphopantetheinyl transferase AcpS</fullName>
    </alternativeName>
</protein>
<dbReference type="InterPro" id="IPR004568">
    <property type="entry name" value="Ppantetheine-prot_Trfase_dom"/>
</dbReference>